<accession>A0A6H0XY59</accession>
<dbReference type="OrthoDB" id="20872at2759"/>
<dbReference type="Pfam" id="PF26640">
    <property type="entry name" value="DUF8212"/>
    <property type="match status" value="1"/>
</dbReference>
<feature type="transmembrane region" description="Helical" evidence="1">
    <location>
        <begin position="898"/>
        <end position="917"/>
    </location>
</feature>
<dbReference type="InterPro" id="IPR058525">
    <property type="entry name" value="DUF8212"/>
</dbReference>
<dbReference type="Proteomes" id="UP000503462">
    <property type="component" value="Chromosome 3"/>
</dbReference>
<dbReference type="InterPro" id="IPR010730">
    <property type="entry name" value="HET"/>
</dbReference>
<evidence type="ECO:0000313" key="4">
    <source>
        <dbReference type="EMBL" id="QIW99558.1"/>
    </source>
</evidence>
<dbReference type="EMBL" id="CP051141">
    <property type="protein sequence ID" value="QIW99558.1"/>
    <property type="molecule type" value="Genomic_DNA"/>
</dbReference>
<dbReference type="PANTHER" id="PTHR10622:SF12">
    <property type="entry name" value="HET DOMAIN-CONTAINING PROTEIN"/>
    <property type="match status" value="1"/>
</dbReference>
<proteinExistence type="predicted"/>
<sequence>MSIRLLRTDCTDELVFETFREQHLWNGEGGLDSSQDLDKDAIRFAILSHRWREDEVEWPDCKDITKARQKKGWAKLEAFLSLARKLFIKYVWLDTCCIDKSSSTELAESLNSMFKWYRLAYVCIAYLDDVHGDVRPTDVESQCSEQRSSLIDNLKTFEPRGAGSEARSPWDYLEPRSLNGSRHSSSTIAASDLRRFCSTQYIPGNQPILPQWFMDAAMVEDYWEYCTYGKSTTHDTRWSEVRKSEWFTRGWTLQEMIAPNTLAYFDAEWNLVGRREQLSELVEQITGVDAELLVHPYRLRNYSVAQKLSWAANRITTRLEDRAYSLLGLLEVNMTIIYGEGSQAFLRLQEEILRTKADTTIFAWQDSHDAWAVHPLWHPGRQLYSNLLARSPDAFKNCSRTIPIVNQRRSHHLVGSQVQFETKVFVPFDQKLGYDANARQAIIGCYKDDPLTLITLNLVPTVHSRGTYLVAGGQGRLKVENLFRAAETPDAGALSVWRTVDDARDGELEDAWDLVLCRCVGSRLEIVGGEPATLWQPDNQIFRLQPEFKGMLRLKVKGTTATYINLSLRLDPKDGFLVIGFPWWRTMSVPARPYWLQDLLSVRWCRDQVITARVHDLTLLDLETQVLEISVISIDAALLRVLRWCTLKAVHGLLLLVPNSPIILSIVMPVVTMYVIRRSQYNLPTSEENLIDTSEIITLCLGALVSIIIWNVVDIRSGNSFGDGVSLRPSEGVVNFFSQLPSVIPRVIKNEIVPMRSWYILATNVASIVLCSVYLGLQQTHTSDTSIHGLYSDDVVVRSLADPKGMYCAIIRIVCCAVITFLSWSNIDMLRIAMTVGVAAPLIQVGLAGMPLIVPWTDKACNRGQITAYAATFFAQYGSSTGRDEASVCRDFSYQGRMLWAIVVLALCEGLFALLTIPYTRGLHSPRELLLTVFDIFKLIRDLRSIHHR</sequence>
<keyword evidence="1" id="KW-0812">Transmembrane</keyword>
<dbReference type="Pfam" id="PF06985">
    <property type="entry name" value="HET"/>
    <property type="match status" value="1"/>
</dbReference>
<evidence type="ECO:0000259" key="3">
    <source>
        <dbReference type="Pfam" id="PF26640"/>
    </source>
</evidence>
<name>A0A6H0XY59_9PEZI</name>
<evidence type="ECO:0000313" key="5">
    <source>
        <dbReference type="Proteomes" id="UP000503462"/>
    </source>
</evidence>
<keyword evidence="5" id="KW-1185">Reference proteome</keyword>
<dbReference type="AlphaFoldDB" id="A0A6H0XY59"/>
<dbReference type="PANTHER" id="PTHR10622">
    <property type="entry name" value="HET DOMAIN-CONTAINING PROTEIN"/>
    <property type="match status" value="1"/>
</dbReference>
<feature type="transmembrane region" description="Helical" evidence="1">
    <location>
        <begin position="804"/>
        <end position="825"/>
    </location>
</feature>
<feature type="transmembrane region" description="Helical" evidence="1">
    <location>
        <begin position="653"/>
        <end position="676"/>
    </location>
</feature>
<gene>
    <name evidence="4" type="ORF">AMS68_005076</name>
</gene>
<feature type="transmembrane region" description="Helical" evidence="1">
    <location>
        <begin position="832"/>
        <end position="854"/>
    </location>
</feature>
<keyword evidence="1" id="KW-1133">Transmembrane helix</keyword>
<feature type="transmembrane region" description="Helical" evidence="1">
    <location>
        <begin position="696"/>
        <end position="713"/>
    </location>
</feature>
<evidence type="ECO:0000259" key="2">
    <source>
        <dbReference type="Pfam" id="PF06985"/>
    </source>
</evidence>
<feature type="domain" description="DUF8212" evidence="3">
    <location>
        <begin position="343"/>
        <end position="411"/>
    </location>
</feature>
<protein>
    <submittedName>
        <fullName evidence="4">Uncharacterized protein</fullName>
    </submittedName>
</protein>
<feature type="transmembrane region" description="Helical" evidence="1">
    <location>
        <begin position="758"/>
        <end position="777"/>
    </location>
</feature>
<feature type="domain" description="Heterokaryon incompatibility" evidence="2">
    <location>
        <begin position="44"/>
        <end position="255"/>
    </location>
</feature>
<reference evidence="4 5" key="1">
    <citation type="journal article" date="2016" name="Sci. Rep.">
        <title>Peltaster fructicola genome reveals evolution from an invasive phytopathogen to an ectophytic parasite.</title>
        <authorList>
            <person name="Xu C."/>
            <person name="Chen H."/>
            <person name="Gleason M.L."/>
            <person name="Xu J.R."/>
            <person name="Liu H."/>
            <person name="Zhang R."/>
            <person name="Sun G."/>
        </authorList>
    </citation>
    <scope>NUCLEOTIDE SEQUENCE [LARGE SCALE GENOMIC DNA]</scope>
    <source>
        <strain evidence="4 5">LNHT1506</strain>
    </source>
</reference>
<keyword evidence="1" id="KW-0472">Membrane</keyword>
<evidence type="ECO:0000256" key="1">
    <source>
        <dbReference type="SAM" id="Phobius"/>
    </source>
</evidence>
<organism evidence="4 5">
    <name type="scientific">Peltaster fructicola</name>
    <dbReference type="NCBI Taxonomy" id="286661"/>
    <lineage>
        <taxon>Eukaryota</taxon>
        <taxon>Fungi</taxon>
        <taxon>Dikarya</taxon>
        <taxon>Ascomycota</taxon>
        <taxon>Pezizomycotina</taxon>
        <taxon>Dothideomycetes</taxon>
        <taxon>Dothideomycetes incertae sedis</taxon>
        <taxon>Peltaster</taxon>
    </lineage>
</organism>